<dbReference type="AlphaFoldDB" id="A0A2X2T3V8"/>
<dbReference type="Proteomes" id="UP000250169">
    <property type="component" value="Unassembled WGS sequence"/>
</dbReference>
<proteinExistence type="predicted"/>
<name>A0A2X2T3V8_CAPOC</name>
<dbReference type="EMBL" id="UAVS01000005">
    <property type="protein sequence ID" value="SQA93795.1"/>
    <property type="molecule type" value="Genomic_DNA"/>
</dbReference>
<reference evidence="1 2" key="1">
    <citation type="submission" date="2018-06" db="EMBL/GenBank/DDBJ databases">
        <authorList>
            <consortium name="Pathogen Informatics"/>
            <person name="Doyle S."/>
        </authorList>
    </citation>
    <scope>NUCLEOTIDE SEQUENCE [LARGE SCALE GENOMIC DNA]</scope>
    <source>
        <strain evidence="1 2">NCTC11545</strain>
    </source>
</reference>
<accession>A0A2X2T3V8</accession>
<evidence type="ECO:0000313" key="2">
    <source>
        <dbReference type="Proteomes" id="UP000250169"/>
    </source>
</evidence>
<protein>
    <submittedName>
        <fullName evidence="1">Uncharacterized protein</fullName>
    </submittedName>
</protein>
<organism evidence="1 2">
    <name type="scientific">Capnocytophaga ochracea</name>
    <dbReference type="NCBI Taxonomy" id="1018"/>
    <lineage>
        <taxon>Bacteria</taxon>
        <taxon>Pseudomonadati</taxon>
        <taxon>Bacteroidota</taxon>
        <taxon>Flavobacteriia</taxon>
        <taxon>Flavobacteriales</taxon>
        <taxon>Flavobacteriaceae</taxon>
        <taxon>Capnocytophaga</taxon>
    </lineage>
</organism>
<gene>
    <name evidence="1" type="ORF">NCTC11545_01172</name>
</gene>
<sequence length="268" mass="31152">MAICPYKRKKVINYREKYKRLLSEFERLGGNLQGVSHIYSLENEAKLRREMSKLTNSRISKLKDIKESHSNQAKPKEDTFPLIADFPPTLHPIYLAKKNHWLQACSLKLALNALPAKEEEKARNLQQQLWQLFEEMDTCDAVLNHWTKYKRILTSVSPLEGAEGGLPDKLQHLSPVQLVQRLHTLRSNIVSREKSLKKWREQATYTVPPLEGGGGNFTLQEKILRKTEELEQMKLLIKKIEKKVSEAVPQKKLNNLTIHRNEKQIIMK</sequence>
<evidence type="ECO:0000313" key="1">
    <source>
        <dbReference type="EMBL" id="SQA93795.1"/>
    </source>
</evidence>